<protein>
    <recommendedName>
        <fullName evidence="3">EVE domain-containing protein</fullName>
    </recommendedName>
</protein>
<keyword evidence="2" id="KW-1185">Reference proteome</keyword>
<dbReference type="Proteomes" id="UP000297855">
    <property type="component" value="Unassembled WGS sequence"/>
</dbReference>
<name>A0A4R9GNN7_9LEPT</name>
<gene>
    <name evidence="1" type="ORF">EHO61_10180</name>
</gene>
<reference evidence="1" key="1">
    <citation type="journal article" date="2019" name="PLoS Negl. Trop. Dis.">
        <title>Revisiting the worldwide diversity of Leptospira species in the environment.</title>
        <authorList>
            <person name="Vincent A.T."/>
            <person name="Schiettekatte O."/>
            <person name="Bourhy P."/>
            <person name="Veyrier F.J."/>
            <person name="Picardeau M."/>
        </authorList>
    </citation>
    <scope>NUCLEOTIDE SEQUENCE [LARGE SCALE GENOMIC DNA]</scope>
    <source>
        <strain evidence="1">SCS5</strain>
    </source>
</reference>
<dbReference type="RefSeq" id="WP_135813796.1">
    <property type="nucleotide sequence ID" value="NZ_RQEV01000011.1"/>
</dbReference>
<evidence type="ECO:0008006" key="3">
    <source>
        <dbReference type="Google" id="ProtNLM"/>
    </source>
</evidence>
<sequence length="161" mass="18668">MIINLIRYCLIQPQYSRLLFRETEKQGELFPGLLPVENTIRKAYLCHSSAKHLTPGDILLFYRSEDIRAVVAVGVCECTFRSQDPKEIVRKISQRTVYSLSEIENLTEKEVLVVLFRESRILEKQIGFDELSRMGAVKGPIQSIQKVKEDSLLWLKQRIVE</sequence>
<dbReference type="OrthoDB" id="9773249at2"/>
<dbReference type="AlphaFoldDB" id="A0A4R9GNN7"/>
<comment type="caution">
    <text evidence="1">The sequence shown here is derived from an EMBL/GenBank/DDBJ whole genome shotgun (WGS) entry which is preliminary data.</text>
</comment>
<dbReference type="EMBL" id="RQEV01000011">
    <property type="protein sequence ID" value="TGK18147.1"/>
    <property type="molecule type" value="Genomic_DNA"/>
</dbReference>
<evidence type="ECO:0000313" key="1">
    <source>
        <dbReference type="EMBL" id="TGK18147.1"/>
    </source>
</evidence>
<accession>A0A4R9GNN7</accession>
<proteinExistence type="predicted"/>
<organism evidence="1 2">
    <name type="scientific">Leptospira fluminis</name>
    <dbReference type="NCBI Taxonomy" id="2484979"/>
    <lineage>
        <taxon>Bacteria</taxon>
        <taxon>Pseudomonadati</taxon>
        <taxon>Spirochaetota</taxon>
        <taxon>Spirochaetia</taxon>
        <taxon>Leptospirales</taxon>
        <taxon>Leptospiraceae</taxon>
        <taxon>Leptospira</taxon>
    </lineage>
</organism>
<evidence type="ECO:0000313" key="2">
    <source>
        <dbReference type="Proteomes" id="UP000297855"/>
    </source>
</evidence>